<dbReference type="InterPro" id="IPR011990">
    <property type="entry name" value="TPR-like_helical_dom_sf"/>
</dbReference>
<name>A0A1T4MLZ3_9BACT</name>
<evidence type="ECO:0000256" key="2">
    <source>
        <dbReference type="ARBA" id="ARBA00006275"/>
    </source>
</evidence>
<dbReference type="RefSeq" id="WP_078667785.1">
    <property type="nucleotide sequence ID" value="NZ_FUWZ01000001.1"/>
</dbReference>
<comment type="similarity">
    <text evidence="2">Belongs to the SusD family.</text>
</comment>
<dbReference type="Gene3D" id="1.25.40.390">
    <property type="match status" value="1"/>
</dbReference>
<feature type="domain" description="SusD-like N-terminal" evidence="7">
    <location>
        <begin position="25"/>
        <end position="226"/>
    </location>
</feature>
<dbReference type="AlphaFoldDB" id="A0A1T4MLZ3"/>
<dbReference type="OrthoDB" id="653598at2"/>
<evidence type="ECO:0000256" key="1">
    <source>
        <dbReference type="ARBA" id="ARBA00004442"/>
    </source>
</evidence>
<evidence type="ECO:0000313" key="9">
    <source>
        <dbReference type="Proteomes" id="UP000190367"/>
    </source>
</evidence>
<proteinExistence type="inferred from homology"/>
<keyword evidence="3" id="KW-0732">Signal</keyword>
<dbReference type="STRING" id="634771.SAMN04488128_1011169"/>
<dbReference type="InterPro" id="IPR033985">
    <property type="entry name" value="SusD-like_N"/>
</dbReference>
<evidence type="ECO:0000256" key="3">
    <source>
        <dbReference type="ARBA" id="ARBA00022729"/>
    </source>
</evidence>
<keyword evidence="9" id="KW-1185">Reference proteome</keyword>
<evidence type="ECO:0000256" key="5">
    <source>
        <dbReference type="ARBA" id="ARBA00023237"/>
    </source>
</evidence>
<dbReference type="GO" id="GO:0009279">
    <property type="term" value="C:cell outer membrane"/>
    <property type="evidence" value="ECO:0007669"/>
    <property type="project" value="UniProtKB-SubCell"/>
</dbReference>
<evidence type="ECO:0000256" key="4">
    <source>
        <dbReference type="ARBA" id="ARBA00023136"/>
    </source>
</evidence>
<evidence type="ECO:0000259" key="7">
    <source>
        <dbReference type="Pfam" id="PF14322"/>
    </source>
</evidence>
<dbReference type="SUPFAM" id="SSF48452">
    <property type="entry name" value="TPR-like"/>
    <property type="match status" value="1"/>
</dbReference>
<feature type="domain" description="RagB/SusD" evidence="6">
    <location>
        <begin position="337"/>
        <end position="429"/>
    </location>
</feature>
<protein>
    <submittedName>
        <fullName evidence="8">SusD family protein</fullName>
    </submittedName>
</protein>
<reference evidence="9" key="1">
    <citation type="submission" date="2017-02" db="EMBL/GenBank/DDBJ databases">
        <authorList>
            <person name="Varghese N."/>
            <person name="Submissions S."/>
        </authorList>
    </citation>
    <scope>NUCLEOTIDE SEQUENCE [LARGE SCALE GENOMIC DNA]</scope>
    <source>
        <strain evidence="9">DSM 22224</strain>
    </source>
</reference>
<evidence type="ECO:0000313" key="8">
    <source>
        <dbReference type="EMBL" id="SJZ68012.1"/>
    </source>
</evidence>
<dbReference type="Pfam" id="PF07980">
    <property type="entry name" value="SusD_RagB"/>
    <property type="match status" value="1"/>
</dbReference>
<organism evidence="8 9">
    <name type="scientific">Chitinophaga eiseniae</name>
    <dbReference type="NCBI Taxonomy" id="634771"/>
    <lineage>
        <taxon>Bacteria</taxon>
        <taxon>Pseudomonadati</taxon>
        <taxon>Bacteroidota</taxon>
        <taxon>Chitinophagia</taxon>
        <taxon>Chitinophagales</taxon>
        <taxon>Chitinophagaceae</taxon>
        <taxon>Chitinophaga</taxon>
    </lineage>
</organism>
<dbReference type="InterPro" id="IPR012944">
    <property type="entry name" value="SusD_RagB_dom"/>
</dbReference>
<comment type="subcellular location">
    <subcellularLocation>
        <location evidence="1">Cell outer membrane</location>
    </subcellularLocation>
</comment>
<dbReference type="Pfam" id="PF14322">
    <property type="entry name" value="SusD-like_3"/>
    <property type="match status" value="1"/>
</dbReference>
<dbReference type="PROSITE" id="PS51257">
    <property type="entry name" value="PROKAR_LIPOPROTEIN"/>
    <property type="match status" value="1"/>
</dbReference>
<dbReference type="Proteomes" id="UP000190367">
    <property type="component" value="Unassembled WGS sequence"/>
</dbReference>
<evidence type="ECO:0000259" key="6">
    <source>
        <dbReference type="Pfam" id="PF07980"/>
    </source>
</evidence>
<dbReference type="EMBL" id="FUWZ01000001">
    <property type="protein sequence ID" value="SJZ68012.1"/>
    <property type="molecule type" value="Genomic_DNA"/>
</dbReference>
<keyword evidence="4" id="KW-0472">Membrane</keyword>
<accession>A0A1T4MLZ3</accession>
<sequence length="455" mass="50445">MRCIKLIIALCLVLSLLIFLISCSKYLDAKPDKKMVVPATLQDLQAMMDDVATMNLSWPIAGEVAADNYYLPYDSWASLAIVTDKENYIWKSDVSNDMDWSTAYRVVFKTNVVLETLDNIIPSSGQAAQWRAIKGAALFYRSFVFFMIAQQFAPPYDPASATTDAGIPLRLAADINEASTRATVAQTYGKIVEDLEAAAELLPASVPYKTRPGKAAAFALLSRVHLNMNDYTKAGGFADSCIEAGAQLLDYRSLSPAADEPFVRFNAEVIFHCAANYSYALAPATCKVDTALYSLYDNGDLRRQLFFRENADGSAGFRGNYDGSNSYQLFTGLATDEVFLTLAECHVRQGRVSTALKVLNSFLANRYSTAAFQPASGTDATQVLLRILQERRKELPFRAIRWSDLRRLNKNPQTAITITRQLNGQQYTLPPNDLRYTLQIPNSVLNTASISKNPR</sequence>
<keyword evidence="5" id="KW-0998">Cell outer membrane</keyword>
<gene>
    <name evidence="8" type="ORF">SAMN04488128_1011169</name>
</gene>